<dbReference type="InterPro" id="IPR008922">
    <property type="entry name" value="Di-copper_centre_dom_sf"/>
</dbReference>
<dbReference type="PRINTS" id="PR00092">
    <property type="entry name" value="TYROSINASE"/>
</dbReference>
<evidence type="ECO:0000313" key="7">
    <source>
        <dbReference type="Proteomes" id="UP000028524"/>
    </source>
</evidence>
<evidence type="ECO:0000256" key="2">
    <source>
        <dbReference type="ARBA" id="ARBA00023002"/>
    </source>
</evidence>
<dbReference type="Gene3D" id="1.10.1280.10">
    <property type="entry name" value="Di-copper center containing domain from catechol oxidase"/>
    <property type="match status" value="1"/>
</dbReference>
<proteinExistence type="predicted"/>
<dbReference type="HOGENOM" id="CLU_035914_0_0_1"/>
<reference evidence="6 7" key="1">
    <citation type="journal article" date="2014" name="BMC Genomics">
        <title>Comparative genome sequencing reveals chemotype-specific gene clusters in the toxigenic black mold Stachybotrys.</title>
        <authorList>
            <person name="Semeiks J."/>
            <person name="Borek D."/>
            <person name="Otwinowski Z."/>
            <person name="Grishin N.V."/>
        </authorList>
    </citation>
    <scope>NUCLEOTIDE SEQUENCE [LARGE SCALE GENOMIC DNA]</scope>
    <source>
        <strain evidence="6 7">IBT 40285</strain>
    </source>
</reference>
<organism evidence="6 7">
    <name type="scientific">Stachybotrys chlorohalonatus (strain IBT 40285)</name>
    <dbReference type="NCBI Taxonomy" id="1283841"/>
    <lineage>
        <taxon>Eukaryota</taxon>
        <taxon>Fungi</taxon>
        <taxon>Dikarya</taxon>
        <taxon>Ascomycota</taxon>
        <taxon>Pezizomycotina</taxon>
        <taxon>Sordariomycetes</taxon>
        <taxon>Hypocreomycetidae</taxon>
        <taxon>Hypocreales</taxon>
        <taxon>Stachybotryaceae</taxon>
        <taxon>Stachybotrys</taxon>
    </lineage>
</organism>
<dbReference type="OMA" id="PFCYFYL"/>
<dbReference type="OrthoDB" id="6132182at2759"/>
<dbReference type="PROSITE" id="PS00497">
    <property type="entry name" value="TYROSINASE_1"/>
    <property type="match status" value="1"/>
</dbReference>
<dbReference type="STRING" id="1283841.A0A084QY85"/>
<feature type="domain" description="Tyrosinase copper-binding" evidence="4">
    <location>
        <begin position="129"/>
        <end position="146"/>
    </location>
</feature>
<sequence length="320" mass="35437">MKVPALVASLLLGTSVGALTTVQARNDESADAQLVADLGKSIRTDVLKSLDEREAKLRKRGQEATCTSRNVVFRREYGSLSKAQRLHYFNAVQCLQALPPRTPSSVAAGAKSRFDDFIVTHIQQTLAIHFSGIFMPWHRWFVHAYEKAFRDECGYKGYQPYWDWPKYASAPQNSPIFNGDPYSLGGNGDYILMKARSSFVTTGPFANMTVNLGPVGGLDGTEPGPDGGLGYNPRGLRRDIGPAVNMRYANYSTVLNLFLQPNIEQYRLLSEGVPYTVEIGPHGGIHYVIGGDPGGDLFTSPGDPAFWVHHSMMDRLWTFW</sequence>
<dbReference type="PANTHER" id="PTHR11474">
    <property type="entry name" value="TYROSINASE FAMILY MEMBER"/>
    <property type="match status" value="1"/>
</dbReference>
<feature type="domain" description="Tyrosinase copper-binding" evidence="5">
    <location>
        <begin position="303"/>
        <end position="314"/>
    </location>
</feature>
<keyword evidence="3" id="KW-0732">Signal</keyword>
<dbReference type="EMBL" id="KL659661">
    <property type="protein sequence ID" value="KFA68920.1"/>
    <property type="molecule type" value="Genomic_DNA"/>
</dbReference>
<dbReference type="AlphaFoldDB" id="A0A084QY85"/>
<evidence type="ECO:0000259" key="5">
    <source>
        <dbReference type="PROSITE" id="PS00498"/>
    </source>
</evidence>
<evidence type="ECO:0000256" key="3">
    <source>
        <dbReference type="SAM" id="SignalP"/>
    </source>
</evidence>
<dbReference type="PANTHER" id="PTHR11474:SF125">
    <property type="entry name" value="N-ACETYL-6-HYDROXYTRYPTOPHAN OXIDASE IVOB-RELATED"/>
    <property type="match status" value="1"/>
</dbReference>
<protein>
    <recommendedName>
        <fullName evidence="4 5">Tyrosinase copper-binding domain-containing protein</fullName>
    </recommendedName>
</protein>
<dbReference type="InterPro" id="IPR002227">
    <property type="entry name" value="Tyrosinase_Cu-bd"/>
</dbReference>
<evidence type="ECO:0000256" key="1">
    <source>
        <dbReference type="ARBA" id="ARBA00022723"/>
    </source>
</evidence>
<evidence type="ECO:0000313" key="6">
    <source>
        <dbReference type="EMBL" id="KFA68920.1"/>
    </source>
</evidence>
<dbReference type="Pfam" id="PF00264">
    <property type="entry name" value="Tyrosinase"/>
    <property type="match status" value="1"/>
</dbReference>
<gene>
    <name evidence="6" type="ORF">S40285_05447</name>
</gene>
<feature type="signal peptide" evidence="3">
    <location>
        <begin position="1"/>
        <end position="24"/>
    </location>
</feature>
<feature type="chain" id="PRO_5001779790" description="Tyrosinase copper-binding domain-containing protein" evidence="3">
    <location>
        <begin position="25"/>
        <end position="320"/>
    </location>
</feature>
<keyword evidence="1" id="KW-0479">Metal-binding</keyword>
<dbReference type="GO" id="GO:0046872">
    <property type="term" value="F:metal ion binding"/>
    <property type="evidence" value="ECO:0007669"/>
    <property type="project" value="UniProtKB-KW"/>
</dbReference>
<evidence type="ECO:0000259" key="4">
    <source>
        <dbReference type="PROSITE" id="PS00497"/>
    </source>
</evidence>
<dbReference type="InterPro" id="IPR050316">
    <property type="entry name" value="Tyrosinase/Hemocyanin"/>
</dbReference>
<dbReference type="SUPFAM" id="SSF48056">
    <property type="entry name" value="Di-copper centre-containing domain"/>
    <property type="match status" value="1"/>
</dbReference>
<dbReference type="GO" id="GO:0016491">
    <property type="term" value="F:oxidoreductase activity"/>
    <property type="evidence" value="ECO:0007669"/>
    <property type="project" value="UniProtKB-KW"/>
</dbReference>
<dbReference type="Proteomes" id="UP000028524">
    <property type="component" value="Unassembled WGS sequence"/>
</dbReference>
<dbReference type="InParanoid" id="A0A084QY85"/>
<accession>A0A084QY85</accession>
<keyword evidence="2" id="KW-0560">Oxidoreductase</keyword>
<keyword evidence="7" id="KW-1185">Reference proteome</keyword>
<name>A0A084QY85_STAC4</name>
<dbReference type="PROSITE" id="PS00498">
    <property type="entry name" value="TYROSINASE_2"/>
    <property type="match status" value="1"/>
</dbReference>